<comment type="caution">
    <text evidence="4">The sequence shown here is derived from an EMBL/GenBank/DDBJ whole genome shotgun (WGS) entry which is preliminary data.</text>
</comment>
<sequence length="359" mass="39521">MATPVTPSALTRSSEHTIRVMSSSNEINEPVRETDLEGQHGGATGQNLSQQTVPDIPLTLEQFRALVGIPQNAGAPSGRKEEHRPGGTTINGPLNSASSGNAMPDSNIPPLIQPATIKASTTTRRSVLVLFRLLPRPKYVRRWRQPTATTAISEEDEYATSLYYSLVREESDQWRLFHIYNVVTYASLVLQLVIASALIIIGAIPSKTTASGSADTYRAHRISVAVLGAFTGLLTGIMSLLKGQGLPLRFLQYASRLRQVRDKIEFMERTLRANILGVVVTHQDVLDIWHEFENVINERDMNRPDAWASTSVSTSSKDGAIDRMWRGQTLATLNTSTNRPGGTPFEAERGNDNIFRSRA</sequence>
<evidence type="ECO:0000259" key="3">
    <source>
        <dbReference type="Pfam" id="PF18142"/>
    </source>
</evidence>
<organism evidence="4 5">
    <name type="scientific">Lithohypha guttulata</name>
    <dbReference type="NCBI Taxonomy" id="1690604"/>
    <lineage>
        <taxon>Eukaryota</taxon>
        <taxon>Fungi</taxon>
        <taxon>Dikarya</taxon>
        <taxon>Ascomycota</taxon>
        <taxon>Pezizomycotina</taxon>
        <taxon>Eurotiomycetes</taxon>
        <taxon>Chaetothyriomycetidae</taxon>
        <taxon>Chaetothyriales</taxon>
        <taxon>Trichomeriaceae</taxon>
        <taxon>Lithohypha</taxon>
    </lineage>
</organism>
<protein>
    <recommendedName>
        <fullName evidence="3">SMODS and SLOG-associating 2TM effector domain-containing protein</fullName>
    </recommendedName>
</protein>
<dbReference type="EMBL" id="JAVRRG010000087">
    <property type="protein sequence ID" value="KAK5087561.1"/>
    <property type="molecule type" value="Genomic_DNA"/>
</dbReference>
<feature type="transmembrane region" description="Helical" evidence="2">
    <location>
        <begin position="224"/>
        <end position="241"/>
    </location>
</feature>
<dbReference type="PANTHER" id="PTHR38793">
    <property type="entry name" value="SLATT_FUNGAL DOMAIN-CONTAINING PROTEIN-RELATED"/>
    <property type="match status" value="1"/>
</dbReference>
<feature type="compositionally biased region" description="Polar residues" evidence="1">
    <location>
        <begin position="88"/>
        <end position="101"/>
    </location>
</feature>
<evidence type="ECO:0000313" key="4">
    <source>
        <dbReference type="EMBL" id="KAK5087561.1"/>
    </source>
</evidence>
<feature type="domain" description="SMODS and SLOG-associating 2TM effector" evidence="3">
    <location>
        <begin position="166"/>
        <end position="296"/>
    </location>
</feature>
<dbReference type="Proteomes" id="UP001345013">
    <property type="component" value="Unassembled WGS sequence"/>
</dbReference>
<proteinExistence type="predicted"/>
<keyword evidence="5" id="KW-1185">Reference proteome</keyword>
<evidence type="ECO:0000256" key="1">
    <source>
        <dbReference type="SAM" id="MobiDB-lite"/>
    </source>
</evidence>
<dbReference type="InterPro" id="IPR041622">
    <property type="entry name" value="SLATT_fungi"/>
</dbReference>
<dbReference type="PANTHER" id="PTHR38793:SF3">
    <property type="entry name" value="SMODS AND SLOG-ASSOCIATING 2TM EFFECTOR DOMAIN-CONTAINING PROTEIN"/>
    <property type="match status" value="1"/>
</dbReference>
<feature type="region of interest" description="Disordered" evidence="1">
    <location>
        <begin position="70"/>
        <end position="105"/>
    </location>
</feature>
<keyword evidence="2" id="KW-0472">Membrane</keyword>
<reference evidence="4 5" key="1">
    <citation type="submission" date="2023-08" db="EMBL/GenBank/DDBJ databases">
        <title>Black Yeasts Isolated from many extreme environments.</title>
        <authorList>
            <person name="Coleine C."/>
            <person name="Stajich J.E."/>
            <person name="Selbmann L."/>
        </authorList>
    </citation>
    <scope>NUCLEOTIDE SEQUENCE [LARGE SCALE GENOMIC DNA]</scope>
    <source>
        <strain evidence="4 5">CCFEE 5885</strain>
    </source>
</reference>
<dbReference type="Pfam" id="PF18142">
    <property type="entry name" value="SLATT_fungal"/>
    <property type="match status" value="1"/>
</dbReference>
<gene>
    <name evidence="4" type="ORF">LTR24_006601</name>
</gene>
<name>A0ABR0K5G9_9EURO</name>
<accession>A0ABR0K5G9</accession>
<feature type="region of interest" description="Disordered" evidence="1">
    <location>
        <begin position="1"/>
        <end position="29"/>
    </location>
</feature>
<keyword evidence="2" id="KW-0812">Transmembrane</keyword>
<evidence type="ECO:0000256" key="2">
    <source>
        <dbReference type="SAM" id="Phobius"/>
    </source>
</evidence>
<keyword evidence="2" id="KW-1133">Transmembrane helix</keyword>
<evidence type="ECO:0000313" key="5">
    <source>
        <dbReference type="Proteomes" id="UP001345013"/>
    </source>
</evidence>
<feature type="region of interest" description="Disordered" evidence="1">
    <location>
        <begin position="333"/>
        <end position="359"/>
    </location>
</feature>
<feature type="compositionally biased region" description="Polar residues" evidence="1">
    <location>
        <begin position="1"/>
        <end position="12"/>
    </location>
</feature>
<dbReference type="NCBIfam" id="NF033635">
    <property type="entry name" value="SLATT_fungal"/>
    <property type="match status" value="1"/>
</dbReference>
<feature type="transmembrane region" description="Helical" evidence="2">
    <location>
        <begin position="182"/>
        <end position="204"/>
    </location>
</feature>